<dbReference type="FunFam" id="3.40.1080.20:FF:000001">
    <property type="entry name" value="Acetyl-CoA hydrolase Ach1"/>
    <property type="match status" value="1"/>
</dbReference>
<dbReference type="InterPro" id="IPR026888">
    <property type="entry name" value="AcetylCoA_hyd_C"/>
</dbReference>
<keyword evidence="6" id="KW-0808">Transferase</keyword>
<dbReference type="Pfam" id="PF13336">
    <property type="entry name" value="AcetylCoA_hyd_C"/>
    <property type="match status" value="1"/>
</dbReference>
<proteinExistence type="inferred from homology"/>
<dbReference type="Proteomes" id="UP000549250">
    <property type="component" value="Unassembled WGS sequence"/>
</dbReference>
<feature type="active site" description="5-glutamyl coenzyme A thioester intermediate" evidence="2">
    <location>
        <position position="288"/>
    </location>
</feature>
<dbReference type="AlphaFoldDB" id="A0A839T7R7"/>
<organism evidence="6 7">
    <name type="scientific">Azomonas macrocytogenes</name>
    <name type="common">Azotobacter macrocytogenes</name>
    <dbReference type="NCBI Taxonomy" id="69962"/>
    <lineage>
        <taxon>Bacteria</taxon>
        <taxon>Pseudomonadati</taxon>
        <taxon>Pseudomonadota</taxon>
        <taxon>Gammaproteobacteria</taxon>
        <taxon>Pseudomonadales</taxon>
        <taxon>Pseudomonadaceae</taxon>
        <taxon>Azomonas</taxon>
    </lineage>
</organism>
<feature type="domain" description="Acetyl-CoA hydrolase/transferase N-terminal" evidence="4">
    <location>
        <begin position="14"/>
        <end position="215"/>
    </location>
</feature>
<dbReference type="NCBIfam" id="TIGR03458">
    <property type="entry name" value="YgfH_subfam"/>
    <property type="match status" value="1"/>
</dbReference>
<dbReference type="InterPro" id="IPR003702">
    <property type="entry name" value="ActCoA_hydro_N"/>
</dbReference>
<reference evidence="6 7" key="1">
    <citation type="submission" date="2020-08" db="EMBL/GenBank/DDBJ databases">
        <title>Genomic Encyclopedia of Type Strains, Phase III (KMG-III): the genomes of soil and plant-associated and newly described type strains.</title>
        <authorList>
            <person name="Whitman W."/>
        </authorList>
    </citation>
    <scope>NUCLEOTIDE SEQUENCE [LARGE SCALE GENOMIC DNA]</scope>
    <source>
        <strain evidence="6 7">CECT 4462</strain>
    </source>
</reference>
<dbReference type="SUPFAM" id="SSF100950">
    <property type="entry name" value="NagB/RpiA/CoA transferase-like"/>
    <property type="match status" value="2"/>
</dbReference>
<comment type="caution">
    <text evidence="6">The sequence shown here is derived from an EMBL/GenBank/DDBJ whole genome shotgun (WGS) entry which is preliminary data.</text>
</comment>
<evidence type="ECO:0000313" key="7">
    <source>
        <dbReference type="Proteomes" id="UP000549250"/>
    </source>
</evidence>
<dbReference type="InterPro" id="IPR017821">
    <property type="entry name" value="Succinate_CoA_transferase"/>
</dbReference>
<dbReference type="InterPro" id="IPR037171">
    <property type="entry name" value="NagB/RpiA_transferase-like"/>
</dbReference>
<name>A0A839T7R7_AZOMA</name>
<dbReference type="EC" id="2.8.3.18" evidence="6"/>
<dbReference type="InterPro" id="IPR038460">
    <property type="entry name" value="AcetylCoA_hyd_C_sf"/>
</dbReference>
<dbReference type="RefSeq" id="WP_183167759.1">
    <property type="nucleotide sequence ID" value="NZ_JACHXI010000021.1"/>
</dbReference>
<feature type="binding site" evidence="3">
    <location>
        <position position="402"/>
    </location>
    <ligand>
        <name>CoA</name>
        <dbReference type="ChEBI" id="CHEBI:57287"/>
    </ligand>
</feature>
<evidence type="ECO:0000256" key="2">
    <source>
        <dbReference type="PIRSR" id="PIRSR617821-1"/>
    </source>
</evidence>
<dbReference type="InterPro" id="IPR046433">
    <property type="entry name" value="ActCoA_hydro"/>
</dbReference>
<evidence type="ECO:0000256" key="3">
    <source>
        <dbReference type="PIRSR" id="PIRSR617821-2"/>
    </source>
</evidence>
<evidence type="ECO:0000259" key="4">
    <source>
        <dbReference type="Pfam" id="PF02550"/>
    </source>
</evidence>
<dbReference type="PANTHER" id="PTHR43609:SF1">
    <property type="entry name" value="ACETYL-COA HYDROLASE"/>
    <property type="match status" value="1"/>
</dbReference>
<dbReference type="Gene3D" id="3.40.1080.10">
    <property type="entry name" value="Glutaconate Coenzyme A-transferase"/>
    <property type="match status" value="1"/>
</dbReference>
<dbReference type="GO" id="GO:0003986">
    <property type="term" value="F:acetyl-CoA hydrolase activity"/>
    <property type="evidence" value="ECO:0007669"/>
    <property type="project" value="TreeGrafter"/>
</dbReference>
<feature type="domain" description="Acetyl-CoA hydrolase/transferase C-terminal" evidence="5">
    <location>
        <begin position="324"/>
        <end position="462"/>
    </location>
</feature>
<evidence type="ECO:0000256" key="1">
    <source>
        <dbReference type="ARBA" id="ARBA00009632"/>
    </source>
</evidence>
<dbReference type="Gene3D" id="3.30.750.70">
    <property type="entry name" value="4-hydroxybutyrate coenzyme like domains"/>
    <property type="match status" value="1"/>
</dbReference>
<sequence>MHSDRIRLSSLQDRIISADEAAALIKDGMTVGLSGFGCAGDAKAVPMALVERARRKPLKINVITGASIGNRLDGLMAEAGLLARRMPFQADAALRKAINAGEVMFVDQHLSELVELMRHGQLENPDIAIIEAAAITEQGHIVPTASVGNSASLALSARQVIVEINPACSAHWEGLHDIYIPEKRPGRKPIPLVNADDRIGTTAIAVDPQRIAGIVISDKVDSPSTIVPPDAETQAIADHLIAFFEQEVEAGRLSSSLAPLQVGVGSIANAVMCGLIEAPFRDLVQYSEVLQDSTFELIDAGKLKFASGSAITLSAECGKRVFGDLEKYKDRLVLRPQEISNHPELARRLGIIGINTALECDIYGNVNSTHVCGTRMMNGIGGSGDFARNVHMAIFVTKSIAKDGAISSVVPMVSHVDHIGQDVDVLVTEQGLADLRGLAPRERARVIIANCVHPAYREAMNTYFEAACARGGHTPHLLDEALSWHVNLEARGHMLAR</sequence>
<gene>
    <name evidence="6" type="ORF">FHR87_003328</name>
</gene>
<accession>A0A839T7R7</accession>
<evidence type="ECO:0000259" key="5">
    <source>
        <dbReference type="Pfam" id="PF13336"/>
    </source>
</evidence>
<feature type="binding site" evidence="3">
    <location>
        <position position="378"/>
    </location>
    <ligand>
        <name>CoA</name>
        <dbReference type="ChEBI" id="CHEBI:57287"/>
    </ligand>
</feature>
<dbReference type="EMBL" id="JACHXI010000021">
    <property type="protein sequence ID" value="MBB3104900.1"/>
    <property type="molecule type" value="Genomic_DNA"/>
</dbReference>
<feature type="binding site" evidence="3">
    <location>
        <position position="382"/>
    </location>
    <ligand>
        <name>CoA</name>
        <dbReference type="ChEBI" id="CHEBI:57287"/>
    </ligand>
</feature>
<dbReference type="Pfam" id="PF02550">
    <property type="entry name" value="AcetylCoA_hydro"/>
    <property type="match status" value="1"/>
</dbReference>
<comment type="similarity">
    <text evidence="1">Belongs to the acetyl-CoA hydrolase/transferase family.</text>
</comment>
<dbReference type="GO" id="GO:0006084">
    <property type="term" value="P:acetyl-CoA metabolic process"/>
    <property type="evidence" value="ECO:0007669"/>
    <property type="project" value="InterPro"/>
</dbReference>
<dbReference type="Gene3D" id="3.40.1080.20">
    <property type="entry name" value="Acetyl-CoA hydrolase/transferase C-terminal domain"/>
    <property type="match status" value="1"/>
</dbReference>
<dbReference type="PANTHER" id="PTHR43609">
    <property type="entry name" value="ACETYL-COA HYDROLASE"/>
    <property type="match status" value="1"/>
</dbReference>
<dbReference type="GO" id="GO:0008775">
    <property type="term" value="F:acetate CoA-transferase activity"/>
    <property type="evidence" value="ECO:0007669"/>
    <property type="project" value="InterPro"/>
</dbReference>
<evidence type="ECO:0000313" key="6">
    <source>
        <dbReference type="EMBL" id="MBB3104900.1"/>
    </source>
</evidence>
<keyword evidence="7" id="KW-1185">Reference proteome</keyword>
<protein>
    <submittedName>
        <fullName evidence="6">Succinyl-CoA:acetate CoA-transferase</fullName>
        <ecNumber evidence="6">2.8.3.18</ecNumber>
    </submittedName>
</protein>
<dbReference type="GO" id="GO:0006083">
    <property type="term" value="P:acetate metabolic process"/>
    <property type="evidence" value="ECO:0007669"/>
    <property type="project" value="InterPro"/>
</dbReference>